<keyword evidence="6 11" id="KW-1133">Transmembrane helix</keyword>
<keyword evidence="8 11" id="KW-0472">Membrane</keyword>
<accession>A0A6B0S385</accession>
<dbReference type="PROSITE" id="PS50259">
    <property type="entry name" value="G_PROTEIN_RECEP_F3_4"/>
    <property type="match status" value="1"/>
</dbReference>
<dbReference type="GO" id="GO:0004930">
    <property type="term" value="F:G protein-coupled receptor activity"/>
    <property type="evidence" value="ECO:0007669"/>
    <property type="project" value="UniProtKB-KW"/>
</dbReference>
<gene>
    <name evidence="14" type="ORF">E5288_WYG003432</name>
</gene>
<feature type="chain" id="PRO_5025361792" description="G-protein coupled receptors family 3 profile domain-containing protein" evidence="12">
    <location>
        <begin position="16"/>
        <end position="433"/>
    </location>
</feature>
<evidence type="ECO:0000256" key="8">
    <source>
        <dbReference type="ARBA" id="ARBA00023136"/>
    </source>
</evidence>
<keyword evidence="5 11" id="KW-0812">Transmembrane</keyword>
<comment type="caution">
    <text evidence="14">The sequence shown here is derived from an EMBL/GenBank/DDBJ whole genome shotgun (WGS) entry which is preliminary data.</text>
</comment>
<evidence type="ECO:0000256" key="11">
    <source>
        <dbReference type="SAM" id="Phobius"/>
    </source>
</evidence>
<dbReference type="PANTHER" id="PTHR13674">
    <property type="entry name" value="GROWTH AND TRANSFORMATION-DEPENDENT PROTEIN"/>
    <property type="match status" value="1"/>
</dbReference>
<evidence type="ECO:0000256" key="2">
    <source>
        <dbReference type="ARBA" id="ARBA00004651"/>
    </source>
</evidence>
<keyword evidence="7" id="KW-0297">G-protein coupled receptor</keyword>
<proteinExistence type="inferred from homology"/>
<dbReference type="Pfam" id="PF00003">
    <property type="entry name" value="7tm_3"/>
    <property type="match status" value="1"/>
</dbReference>
<feature type="domain" description="G-protein coupled receptors family 3 profile" evidence="13">
    <location>
        <begin position="94"/>
        <end position="167"/>
    </location>
</feature>
<keyword evidence="12" id="KW-0732">Signal</keyword>
<keyword evidence="4" id="KW-1003">Cell membrane</keyword>
<organism evidence="14 15">
    <name type="scientific">Bos mutus</name>
    <name type="common">wild yak</name>
    <dbReference type="NCBI Taxonomy" id="72004"/>
    <lineage>
        <taxon>Eukaryota</taxon>
        <taxon>Metazoa</taxon>
        <taxon>Chordata</taxon>
        <taxon>Craniata</taxon>
        <taxon>Vertebrata</taxon>
        <taxon>Euteleostomi</taxon>
        <taxon>Mammalia</taxon>
        <taxon>Eutheria</taxon>
        <taxon>Laurasiatheria</taxon>
        <taxon>Artiodactyla</taxon>
        <taxon>Ruminantia</taxon>
        <taxon>Pecora</taxon>
        <taxon>Bovidae</taxon>
        <taxon>Bovinae</taxon>
        <taxon>Bos</taxon>
    </lineage>
</organism>
<reference evidence="14" key="1">
    <citation type="submission" date="2019-10" db="EMBL/GenBank/DDBJ databases">
        <title>The sequence and de novo assembly of the wild yak genome.</title>
        <authorList>
            <person name="Liu Y."/>
        </authorList>
    </citation>
    <scope>NUCLEOTIDE SEQUENCE [LARGE SCALE GENOMIC DNA]</scope>
    <source>
        <strain evidence="14">WY2019</strain>
    </source>
</reference>
<feature type="transmembrane region" description="Helical" evidence="11">
    <location>
        <begin position="382"/>
        <end position="399"/>
    </location>
</feature>
<evidence type="ECO:0000256" key="7">
    <source>
        <dbReference type="ARBA" id="ARBA00023040"/>
    </source>
</evidence>
<evidence type="ECO:0000256" key="5">
    <source>
        <dbReference type="ARBA" id="ARBA00022692"/>
    </source>
</evidence>
<evidence type="ECO:0000256" key="4">
    <source>
        <dbReference type="ARBA" id="ARBA00022475"/>
    </source>
</evidence>
<evidence type="ECO:0000256" key="9">
    <source>
        <dbReference type="ARBA" id="ARBA00023170"/>
    </source>
</evidence>
<feature type="transmembrane region" description="Helical" evidence="11">
    <location>
        <begin position="132"/>
        <end position="152"/>
    </location>
</feature>
<evidence type="ECO:0000313" key="15">
    <source>
        <dbReference type="Proteomes" id="UP000322234"/>
    </source>
</evidence>
<sequence length="433" mass="48258">MALLMTCFVIVFAASQPCQTPDDLVAADSPGHIMIGGLFAIHEKILSSEEYPEGQKSRSVPDTDHCLLYNNETHCAPVGSTMCFEKEMEDLDSLAILLLALSLLGILFVLAIGIIFTRNLNTPVVKSSGELMVRYVILFCHFLNFAGTGFFIREPQSFTCKTRQTLILHELYSLHLLHSDEVPENSAGLQLSKLQNFLKCFYKPIPIIFTCTGIWLSFAPSSSSLQPLLWDRMSPCPESLSSNLGSPSSPSTTFGKYMLVVEITIILISNYRIRCCMFFPKCYVILSKQETNTKSVFLKMIYSYSPHSAGSLAMSHSNITVTNRTSAAEKVHRVPAEHKPSQFDKRILLWTGRFKAMEDIPPRIPPEMIDAARNKARVKACYIMIGLTIIACFAVIASAKRAAERHESLTSWNLAKKAKWREEAALAAQAKAK</sequence>
<evidence type="ECO:0000259" key="13">
    <source>
        <dbReference type="PROSITE" id="PS50259"/>
    </source>
</evidence>
<evidence type="ECO:0000256" key="10">
    <source>
        <dbReference type="ARBA" id="ARBA00023224"/>
    </source>
</evidence>
<dbReference type="EMBL" id="VBQZ03000163">
    <property type="protein sequence ID" value="MXQ96445.1"/>
    <property type="molecule type" value="Genomic_DNA"/>
</dbReference>
<evidence type="ECO:0000256" key="1">
    <source>
        <dbReference type="ARBA" id="ARBA00004167"/>
    </source>
</evidence>
<dbReference type="PANTHER" id="PTHR13674:SF3">
    <property type="entry name" value="PROTEIN FAM162B"/>
    <property type="match status" value="1"/>
</dbReference>
<keyword evidence="9" id="KW-0675">Receptor</keyword>
<evidence type="ECO:0000256" key="12">
    <source>
        <dbReference type="SAM" id="SignalP"/>
    </source>
</evidence>
<dbReference type="GO" id="GO:0005886">
    <property type="term" value="C:plasma membrane"/>
    <property type="evidence" value="ECO:0007669"/>
    <property type="project" value="UniProtKB-SubCell"/>
</dbReference>
<dbReference type="InterPro" id="IPR017978">
    <property type="entry name" value="GPCR_3_C"/>
</dbReference>
<dbReference type="AlphaFoldDB" id="A0A6B0S385"/>
<keyword evidence="10" id="KW-0807">Transducer</keyword>
<evidence type="ECO:0000256" key="3">
    <source>
        <dbReference type="ARBA" id="ARBA00007363"/>
    </source>
</evidence>
<comment type="subcellular location">
    <subcellularLocation>
        <location evidence="2">Cell membrane</location>
        <topology evidence="2">Multi-pass membrane protein</topology>
    </subcellularLocation>
    <subcellularLocation>
        <location evidence="1">Membrane</location>
        <topology evidence="1">Single-pass membrane protein</topology>
    </subcellularLocation>
</comment>
<dbReference type="InterPro" id="IPR009432">
    <property type="entry name" value="DUF1075"/>
</dbReference>
<feature type="transmembrane region" description="Helical" evidence="11">
    <location>
        <begin position="94"/>
        <end position="120"/>
    </location>
</feature>
<comment type="similarity">
    <text evidence="3">Belongs to the UPF0389 family.</text>
</comment>
<evidence type="ECO:0000313" key="14">
    <source>
        <dbReference type="EMBL" id="MXQ96445.1"/>
    </source>
</evidence>
<keyword evidence="15" id="KW-1185">Reference proteome</keyword>
<protein>
    <recommendedName>
        <fullName evidence="13">G-protein coupled receptors family 3 profile domain-containing protein</fullName>
    </recommendedName>
</protein>
<feature type="signal peptide" evidence="12">
    <location>
        <begin position="1"/>
        <end position="15"/>
    </location>
</feature>
<dbReference type="Proteomes" id="UP000322234">
    <property type="component" value="Unassembled WGS sequence"/>
</dbReference>
<dbReference type="Pfam" id="PF06388">
    <property type="entry name" value="DUF1075"/>
    <property type="match status" value="1"/>
</dbReference>
<name>A0A6B0S385_9CETA</name>
<evidence type="ECO:0000256" key="6">
    <source>
        <dbReference type="ARBA" id="ARBA00022989"/>
    </source>
</evidence>